<sequence>MLSIYLEKSEQKWKDRKVVLEHNHDLAPVGMSHLIQNHRKMTDAAKAHIDGMHAYGIGTSKILGHMAADGDATATLIYLEGKAAADPMYVHEFKEDCAQAIEEYGLHNSSWARHMHKKRKLWANGYLRDKFYAGFQTMTRCEGIIAMVNKFSKSSHTIFKLVQNLELVLREYRNKEMLL</sequence>
<dbReference type="EMBL" id="SDMP01000020">
    <property type="protein sequence ID" value="RYQ84730.1"/>
    <property type="molecule type" value="Genomic_DNA"/>
</dbReference>
<organism evidence="1 2">
    <name type="scientific">Arachis hypogaea</name>
    <name type="common">Peanut</name>
    <dbReference type="NCBI Taxonomy" id="3818"/>
    <lineage>
        <taxon>Eukaryota</taxon>
        <taxon>Viridiplantae</taxon>
        <taxon>Streptophyta</taxon>
        <taxon>Embryophyta</taxon>
        <taxon>Tracheophyta</taxon>
        <taxon>Spermatophyta</taxon>
        <taxon>Magnoliopsida</taxon>
        <taxon>eudicotyledons</taxon>
        <taxon>Gunneridae</taxon>
        <taxon>Pentapetalae</taxon>
        <taxon>rosids</taxon>
        <taxon>fabids</taxon>
        <taxon>Fabales</taxon>
        <taxon>Fabaceae</taxon>
        <taxon>Papilionoideae</taxon>
        <taxon>50 kb inversion clade</taxon>
        <taxon>dalbergioids sensu lato</taxon>
        <taxon>Dalbergieae</taxon>
        <taxon>Pterocarpus clade</taxon>
        <taxon>Arachis</taxon>
    </lineage>
</organism>
<accession>A0A444X4X7</accession>
<dbReference type="AlphaFoldDB" id="A0A444X4X7"/>
<gene>
    <name evidence="1" type="ORF">Ahy_B10g104206</name>
</gene>
<reference evidence="1 2" key="1">
    <citation type="submission" date="2019-01" db="EMBL/GenBank/DDBJ databases">
        <title>Sequencing of cultivated peanut Arachis hypogaea provides insights into genome evolution and oil improvement.</title>
        <authorList>
            <person name="Chen X."/>
        </authorList>
    </citation>
    <scope>NUCLEOTIDE SEQUENCE [LARGE SCALE GENOMIC DNA]</scope>
    <source>
        <strain evidence="2">cv. Fuhuasheng</strain>
        <tissue evidence="1">Leaves</tissue>
    </source>
</reference>
<evidence type="ECO:0000313" key="1">
    <source>
        <dbReference type="EMBL" id="RYQ84730.1"/>
    </source>
</evidence>
<name>A0A444X4X7_ARAHY</name>
<comment type="caution">
    <text evidence="1">The sequence shown here is derived from an EMBL/GenBank/DDBJ whole genome shotgun (WGS) entry which is preliminary data.</text>
</comment>
<dbReference type="PANTHER" id="PTHR47718:SF7">
    <property type="entry name" value="PROTEIN FAR1-RELATED SEQUENCE"/>
    <property type="match status" value="1"/>
</dbReference>
<dbReference type="Proteomes" id="UP000289738">
    <property type="component" value="Chromosome B10"/>
</dbReference>
<evidence type="ECO:0008006" key="3">
    <source>
        <dbReference type="Google" id="ProtNLM"/>
    </source>
</evidence>
<protein>
    <recommendedName>
        <fullName evidence="3">Protein FAR1-RELATED SEQUENCE</fullName>
    </recommendedName>
</protein>
<dbReference type="PANTHER" id="PTHR47718">
    <property type="entry name" value="OS01G0519700 PROTEIN"/>
    <property type="match status" value="1"/>
</dbReference>
<keyword evidence="2" id="KW-1185">Reference proteome</keyword>
<proteinExistence type="predicted"/>
<evidence type="ECO:0000313" key="2">
    <source>
        <dbReference type="Proteomes" id="UP000289738"/>
    </source>
</evidence>